<dbReference type="GeneID" id="80876247"/>
<dbReference type="Proteomes" id="UP001212411">
    <property type="component" value="Chromosome 2"/>
</dbReference>
<proteinExistence type="predicted"/>
<dbReference type="SMART" id="SM00398">
    <property type="entry name" value="HMG"/>
    <property type="match status" value="1"/>
</dbReference>
<dbReference type="PANTHER" id="PTHR48112">
    <property type="entry name" value="HIGH MOBILITY GROUP PROTEIN DSP1"/>
    <property type="match status" value="1"/>
</dbReference>
<dbReference type="Gene3D" id="1.10.30.10">
    <property type="entry name" value="High mobility group box domain"/>
    <property type="match status" value="1"/>
</dbReference>
<dbReference type="SUPFAM" id="SSF47095">
    <property type="entry name" value="HMG-box"/>
    <property type="match status" value="1"/>
</dbReference>
<dbReference type="CDD" id="cd22014">
    <property type="entry name" value="HMG-box_CMB1-like"/>
    <property type="match status" value="1"/>
</dbReference>
<evidence type="ECO:0000256" key="2">
    <source>
        <dbReference type="PROSITE-ProRule" id="PRU00267"/>
    </source>
</evidence>
<dbReference type="RefSeq" id="XP_056037913.1">
    <property type="nucleotide sequence ID" value="XM_056181558.1"/>
</dbReference>
<gene>
    <name evidence="4" type="primary">cmb1</name>
    <name evidence="4" type="ORF">SOMG_02767</name>
</gene>
<keyword evidence="5" id="KW-1185">Reference proteome</keyword>
<name>A0AAF0AX28_9SCHI</name>
<evidence type="ECO:0000259" key="3">
    <source>
        <dbReference type="PROSITE" id="PS50118"/>
    </source>
</evidence>
<dbReference type="GO" id="GO:0005634">
    <property type="term" value="C:nucleus"/>
    <property type="evidence" value="ECO:0007669"/>
    <property type="project" value="UniProtKB-UniRule"/>
</dbReference>
<dbReference type="KEGG" id="som:SOMG_02767"/>
<dbReference type="InterPro" id="IPR050342">
    <property type="entry name" value="HMGB"/>
</dbReference>
<dbReference type="EMBL" id="CP115612">
    <property type="protein sequence ID" value="WBW73670.1"/>
    <property type="molecule type" value="Genomic_DNA"/>
</dbReference>
<dbReference type="PROSITE" id="PS50118">
    <property type="entry name" value="HMG_BOX_2"/>
    <property type="match status" value="1"/>
</dbReference>
<dbReference type="AlphaFoldDB" id="A0AAF0AX28"/>
<evidence type="ECO:0000256" key="1">
    <source>
        <dbReference type="ARBA" id="ARBA00023125"/>
    </source>
</evidence>
<dbReference type="PANTHER" id="PTHR48112:SF22">
    <property type="entry name" value="MITOCHONDRIAL TRANSCRIPTION FACTOR A, ISOFORM B"/>
    <property type="match status" value="1"/>
</dbReference>
<reference evidence="4 5" key="1">
    <citation type="journal article" date="2023" name="G3 (Bethesda)">
        <title>A high-quality reference genome for the fission yeast Schizosaccharomyces osmophilus.</title>
        <authorList>
            <person name="Jia G.S."/>
            <person name="Zhang W.C."/>
            <person name="Liang Y."/>
            <person name="Liu X.H."/>
            <person name="Rhind N."/>
            <person name="Pidoux A."/>
            <person name="Brysch-Herzberg M."/>
            <person name="Du L.L."/>
        </authorList>
    </citation>
    <scope>NUCLEOTIDE SEQUENCE [LARGE SCALE GENOMIC DNA]</scope>
    <source>
        <strain evidence="4 5">CBS 15793</strain>
    </source>
</reference>
<feature type="domain" description="HMG box" evidence="3">
    <location>
        <begin position="124"/>
        <end position="198"/>
    </location>
</feature>
<accession>A0AAF0AX28</accession>
<organism evidence="4 5">
    <name type="scientific">Schizosaccharomyces osmophilus</name>
    <dbReference type="NCBI Taxonomy" id="2545709"/>
    <lineage>
        <taxon>Eukaryota</taxon>
        <taxon>Fungi</taxon>
        <taxon>Dikarya</taxon>
        <taxon>Ascomycota</taxon>
        <taxon>Taphrinomycotina</taxon>
        <taxon>Schizosaccharomycetes</taxon>
        <taxon>Schizosaccharomycetales</taxon>
        <taxon>Schizosaccharomycetaceae</taxon>
        <taxon>Schizosaccharomyces</taxon>
    </lineage>
</organism>
<dbReference type="InterPro" id="IPR009071">
    <property type="entry name" value="HMG_box_dom"/>
</dbReference>
<feature type="DNA-binding region" description="HMG box" evidence="2">
    <location>
        <begin position="124"/>
        <end position="198"/>
    </location>
</feature>
<evidence type="ECO:0000313" key="5">
    <source>
        <dbReference type="Proteomes" id="UP001212411"/>
    </source>
</evidence>
<dbReference type="InterPro" id="IPR036910">
    <property type="entry name" value="HMG_box_dom_sf"/>
</dbReference>
<sequence>MFIKPAFRLFSTSTVSFSDSEILRTLQPPRVKTIWNLLMHRTKGQRGVTDRWDQIRDVYSKLAPEEVNKFKQEFESEYAAKKKEYNDHLRQFSLAQIREENRRRMKELKPLGVNLQKLRHPDLPKRPAGAFNLFLLEIMNNESLRKEMGVPALSPYLTENSRMVSEAWKKLTEQKKQQYVAKAKDALNEYHEAIKASGIRVK</sequence>
<protein>
    <submittedName>
        <fullName evidence="4">Mitochondrial cytosine-mismatch binding protein 1</fullName>
    </submittedName>
</protein>
<evidence type="ECO:0000313" key="4">
    <source>
        <dbReference type="EMBL" id="WBW73670.1"/>
    </source>
</evidence>
<keyword evidence="1 2" id="KW-0238">DNA-binding</keyword>
<keyword evidence="2" id="KW-0539">Nucleus</keyword>
<dbReference type="GO" id="GO:0003677">
    <property type="term" value="F:DNA binding"/>
    <property type="evidence" value="ECO:0007669"/>
    <property type="project" value="UniProtKB-UniRule"/>
</dbReference>
<dbReference type="Pfam" id="PF00505">
    <property type="entry name" value="HMG_box"/>
    <property type="match status" value="1"/>
</dbReference>